<keyword evidence="3" id="KW-0949">S-adenosyl-L-methionine</keyword>
<dbReference type="AlphaFoldDB" id="A0A9W6M0M3"/>
<dbReference type="PANTHER" id="PTHR10509">
    <property type="entry name" value="O-METHYLTRANSFERASE-RELATED"/>
    <property type="match status" value="1"/>
</dbReference>
<dbReference type="CDD" id="cd02440">
    <property type="entry name" value="AdoMet_MTases"/>
    <property type="match status" value="1"/>
</dbReference>
<evidence type="ECO:0000256" key="3">
    <source>
        <dbReference type="ARBA" id="ARBA00022691"/>
    </source>
</evidence>
<reference evidence="4" key="1">
    <citation type="journal article" date="2014" name="Int. J. Syst. Evol. Microbiol.">
        <title>Complete genome sequence of Corynebacterium casei LMG S-19264T (=DSM 44701T), isolated from a smear-ripened cheese.</title>
        <authorList>
            <consortium name="US DOE Joint Genome Institute (JGI-PGF)"/>
            <person name="Walter F."/>
            <person name="Albersmeier A."/>
            <person name="Kalinowski J."/>
            <person name="Ruckert C."/>
        </authorList>
    </citation>
    <scope>NUCLEOTIDE SEQUENCE</scope>
    <source>
        <strain evidence="4">VKM Ac-1401</strain>
    </source>
</reference>
<dbReference type="PANTHER" id="PTHR10509:SF85">
    <property type="entry name" value="O-METHYLTRANSFERASE RV1220C-RELATED"/>
    <property type="match status" value="1"/>
</dbReference>
<dbReference type="SUPFAM" id="SSF53335">
    <property type="entry name" value="S-adenosyl-L-methionine-dependent methyltransferases"/>
    <property type="match status" value="1"/>
</dbReference>
<dbReference type="InterPro" id="IPR002935">
    <property type="entry name" value="SAM_O-MeTrfase"/>
</dbReference>
<dbReference type="GO" id="GO:0008171">
    <property type="term" value="F:O-methyltransferase activity"/>
    <property type="evidence" value="ECO:0007669"/>
    <property type="project" value="InterPro"/>
</dbReference>
<organism evidence="4 5">
    <name type="scientific">Leifsonia poae</name>
    <dbReference type="NCBI Taxonomy" id="110933"/>
    <lineage>
        <taxon>Bacteria</taxon>
        <taxon>Bacillati</taxon>
        <taxon>Actinomycetota</taxon>
        <taxon>Actinomycetes</taxon>
        <taxon>Micrococcales</taxon>
        <taxon>Microbacteriaceae</taxon>
        <taxon>Leifsonia</taxon>
    </lineage>
</organism>
<dbReference type="GO" id="GO:0032259">
    <property type="term" value="P:methylation"/>
    <property type="evidence" value="ECO:0007669"/>
    <property type="project" value="UniProtKB-KW"/>
</dbReference>
<protein>
    <submittedName>
        <fullName evidence="4">O-methyltransferase</fullName>
    </submittedName>
</protein>
<accession>A0A9W6M0M3</accession>
<dbReference type="Gene3D" id="3.40.50.150">
    <property type="entry name" value="Vaccinia Virus protein VP39"/>
    <property type="match status" value="1"/>
</dbReference>
<dbReference type="GO" id="GO:0008757">
    <property type="term" value="F:S-adenosylmethionine-dependent methyltransferase activity"/>
    <property type="evidence" value="ECO:0007669"/>
    <property type="project" value="TreeGrafter"/>
</dbReference>
<comment type="caution">
    <text evidence="4">The sequence shown here is derived from an EMBL/GenBank/DDBJ whole genome shotgun (WGS) entry which is preliminary data.</text>
</comment>
<keyword evidence="2" id="KW-0808">Transferase</keyword>
<gene>
    <name evidence="4" type="ORF">GCM10017584_31070</name>
</gene>
<dbReference type="InterPro" id="IPR050362">
    <property type="entry name" value="Cation-dep_OMT"/>
</dbReference>
<name>A0A9W6M0M3_9MICO</name>
<evidence type="ECO:0000256" key="1">
    <source>
        <dbReference type="ARBA" id="ARBA00022603"/>
    </source>
</evidence>
<dbReference type="EMBL" id="BSEN01000015">
    <property type="protein sequence ID" value="GLJ77533.1"/>
    <property type="molecule type" value="Genomic_DNA"/>
</dbReference>
<evidence type="ECO:0000313" key="4">
    <source>
        <dbReference type="EMBL" id="GLJ77533.1"/>
    </source>
</evidence>
<proteinExistence type="predicted"/>
<dbReference type="Proteomes" id="UP001142372">
    <property type="component" value="Unassembled WGS sequence"/>
</dbReference>
<evidence type="ECO:0000256" key="2">
    <source>
        <dbReference type="ARBA" id="ARBA00022679"/>
    </source>
</evidence>
<keyword evidence="1" id="KW-0489">Methyltransferase</keyword>
<dbReference type="Pfam" id="PF01596">
    <property type="entry name" value="Methyltransf_3"/>
    <property type="match status" value="1"/>
</dbReference>
<reference evidence="4" key="2">
    <citation type="submission" date="2023-01" db="EMBL/GenBank/DDBJ databases">
        <authorList>
            <person name="Sun Q."/>
            <person name="Evtushenko L."/>
        </authorList>
    </citation>
    <scope>NUCLEOTIDE SEQUENCE</scope>
    <source>
        <strain evidence="4">VKM Ac-1401</strain>
    </source>
</reference>
<sequence length="224" mass="23505">MAGRILVPEITGSAVSDKESNWKFADEVIVESEVVARARQQSLELGIDPIAPSVGAQAAVVVAATAAENIVEIGTGVGVSGLWLLTGGTRASLTSIDSELDHQQHARGFFTDAGIASNRVRLITGRALDVLPRMNENSYDIVFIDADPQSVIEYVEHGLRLARPGGTVLVAHALWKGRVSDPAQRDDVATGFRTLVTETAASGAVVSALSLAGDGLLQITKLVP</sequence>
<dbReference type="InterPro" id="IPR029063">
    <property type="entry name" value="SAM-dependent_MTases_sf"/>
</dbReference>
<dbReference type="PROSITE" id="PS51682">
    <property type="entry name" value="SAM_OMT_I"/>
    <property type="match status" value="1"/>
</dbReference>
<evidence type="ECO:0000313" key="5">
    <source>
        <dbReference type="Proteomes" id="UP001142372"/>
    </source>
</evidence>
<keyword evidence="5" id="KW-1185">Reference proteome</keyword>